<dbReference type="STRING" id="1367852.SAMN05216516_11231"/>
<organism evidence="3 4">
    <name type="scientific">Izhakiella capsodis</name>
    <dbReference type="NCBI Taxonomy" id="1367852"/>
    <lineage>
        <taxon>Bacteria</taxon>
        <taxon>Pseudomonadati</taxon>
        <taxon>Pseudomonadota</taxon>
        <taxon>Gammaproteobacteria</taxon>
        <taxon>Enterobacterales</taxon>
        <taxon>Erwiniaceae</taxon>
        <taxon>Izhakiella</taxon>
    </lineage>
</organism>
<dbReference type="EMBL" id="FOVC01000012">
    <property type="protein sequence ID" value="SFN62447.1"/>
    <property type="molecule type" value="Genomic_DNA"/>
</dbReference>
<evidence type="ECO:0000313" key="4">
    <source>
        <dbReference type="Proteomes" id="UP000242222"/>
    </source>
</evidence>
<sequence length="152" mass="17536">MERKNLRQLIASAQLELNRLSTKEKTLTRKEKTHRKIVLGGEVAKYMGLDIDQDMLVGFLMTYATTTEEQRICFISNGARAKQNELLRKEQNNKNSAKKQTTRKTGDESRTKLDVLNNYGLVKNRSSGINENEKSNHFFDVLSKKLQENKDE</sequence>
<dbReference type="RefSeq" id="WP_092879322.1">
    <property type="nucleotide sequence ID" value="NZ_FOVC01000012.1"/>
</dbReference>
<dbReference type="Pfam" id="PF06412">
    <property type="entry name" value="TraD"/>
    <property type="match status" value="1"/>
</dbReference>
<feature type="region of interest" description="Disordered" evidence="2">
    <location>
        <begin position="88"/>
        <end position="110"/>
    </location>
</feature>
<gene>
    <name evidence="3" type="ORF">SAMN05216516_11231</name>
</gene>
<dbReference type="Proteomes" id="UP000242222">
    <property type="component" value="Unassembled WGS sequence"/>
</dbReference>
<proteinExistence type="predicted"/>
<dbReference type="InterPro" id="IPR009444">
    <property type="entry name" value="Conjugal_tfr_TraD_a-type"/>
</dbReference>
<evidence type="ECO:0000256" key="1">
    <source>
        <dbReference type="SAM" id="Coils"/>
    </source>
</evidence>
<protein>
    <submittedName>
        <fullName evidence="3">Conjugal transfer protein TraD</fullName>
    </submittedName>
</protein>
<feature type="coiled-coil region" evidence="1">
    <location>
        <begin position="3"/>
        <end position="30"/>
    </location>
</feature>
<name>A0A1I5AJ26_9GAMM</name>
<keyword evidence="4" id="KW-1185">Reference proteome</keyword>
<keyword evidence="1" id="KW-0175">Coiled coil</keyword>
<dbReference type="OrthoDB" id="9988546at2"/>
<dbReference type="AlphaFoldDB" id="A0A1I5AJ26"/>
<accession>A0A1I5AJ26</accession>
<evidence type="ECO:0000313" key="3">
    <source>
        <dbReference type="EMBL" id="SFN62447.1"/>
    </source>
</evidence>
<reference evidence="4" key="1">
    <citation type="submission" date="2016-10" db="EMBL/GenBank/DDBJ databases">
        <authorList>
            <person name="Varghese N."/>
            <person name="Submissions S."/>
        </authorList>
    </citation>
    <scope>NUCLEOTIDE SEQUENCE [LARGE SCALE GENOMIC DNA]</scope>
    <source>
        <strain evidence="4">N6PO6</strain>
    </source>
</reference>
<evidence type="ECO:0000256" key="2">
    <source>
        <dbReference type="SAM" id="MobiDB-lite"/>
    </source>
</evidence>